<comment type="cofactor">
    <cofactor evidence="1">
        <name>heme</name>
        <dbReference type="ChEBI" id="CHEBI:30413"/>
    </cofactor>
</comment>
<dbReference type="InterPro" id="IPR050121">
    <property type="entry name" value="Cytochrome_P450_monoxygenase"/>
</dbReference>
<evidence type="ECO:0000256" key="3">
    <source>
        <dbReference type="ARBA" id="ARBA00022617"/>
    </source>
</evidence>
<dbReference type="Pfam" id="PF00067">
    <property type="entry name" value="p450"/>
    <property type="match status" value="1"/>
</dbReference>
<evidence type="ECO:0000256" key="4">
    <source>
        <dbReference type="ARBA" id="ARBA00022723"/>
    </source>
</evidence>
<dbReference type="Gene3D" id="1.10.630.10">
    <property type="entry name" value="Cytochrome P450"/>
    <property type="match status" value="1"/>
</dbReference>
<dbReference type="InterPro" id="IPR001128">
    <property type="entry name" value="Cyt_P450"/>
</dbReference>
<organism evidence="6 7">
    <name type="scientific">Cytospora paraplurivora</name>
    <dbReference type="NCBI Taxonomy" id="2898453"/>
    <lineage>
        <taxon>Eukaryota</taxon>
        <taxon>Fungi</taxon>
        <taxon>Dikarya</taxon>
        <taxon>Ascomycota</taxon>
        <taxon>Pezizomycotina</taxon>
        <taxon>Sordariomycetes</taxon>
        <taxon>Sordariomycetidae</taxon>
        <taxon>Diaporthales</taxon>
        <taxon>Cytosporaceae</taxon>
        <taxon>Cytospora</taxon>
    </lineage>
</organism>
<dbReference type="GO" id="GO:0005506">
    <property type="term" value="F:iron ion binding"/>
    <property type="evidence" value="ECO:0007669"/>
    <property type="project" value="InterPro"/>
</dbReference>
<gene>
    <name evidence="6" type="ORF">SLS53_007157</name>
</gene>
<evidence type="ECO:0000313" key="6">
    <source>
        <dbReference type="EMBL" id="KAK7736130.1"/>
    </source>
</evidence>
<proteinExistence type="inferred from homology"/>
<evidence type="ECO:0000256" key="2">
    <source>
        <dbReference type="ARBA" id="ARBA00010617"/>
    </source>
</evidence>
<comment type="similarity">
    <text evidence="2">Belongs to the cytochrome P450 family.</text>
</comment>
<evidence type="ECO:0000256" key="1">
    <source>
        <dbReference type="ARBA" id="ARBA00001971"/>
    </source>
</evidence>
<protein>
    <recommendedName>
        <fullName evidence="8">Cytochrome P450</fullName>
    </recommendedName>
</protein>
<comment type="caution">
    <text evidence="6">The sequence shown here is derived from an EMBL/GenBank/DDBJ whole genome shotgun (WGS) entry which is preliminary data.</text>
</comment>
<accession>A0AAN9U9I7</accession>
<keyword evidence="5" id="KW-0408">Iron</keyword>
<dbReference type="PANTHER" id="PTHR24305:SF210">
    <property type="entry name" value="CYTOCHROME P450 MONOOXYGENASE ASQL-RELATED"/>
    <property type="match status" value="1"/>
</dbReference>
<dbReference type="GO" id="GO:0020037">
    <property type="term" value="F:heme binding"/>
    <property type="evidence" value="ECO:0007669"/>
    <property type="project" value="InterPro"/>
</dbReference>
<keyword evidence="4" id="KW-0479">Metal-binding</keyword>
<evidence type="ECO:0000313" key="7">
    <source>
        <dbReference type="Proteomes" id="UP001320245"/>
    </source>
</evidence>
<dbReference type="GO" id="GO:0016705">
    <property type="term" value="F:oxidoreductase activity, acting on paired donors, with incorporation or reduction of molecular oxygen"/>
    <property type="evidence" value="ECO:0007669"/>
    <property type="project" value="InterPro"/>
</dbReference>
<dbReference type="SUPFAM" id="SSF48264">
    <property type="entry name" value="Cytochrome P450"/>
    <property type="match status" value="1"/>
</dbReference>
<dbReference type="Proteomes" id="UP001320245">
    <property type="component" value="Unassembled WGS sequence"/>
</dbReference>
<dbReference type="GO" id="GO:0004497">
    <property type="term" value="F:monooxygenase activity"/>
    <property type="evidence" value="ECO:0007669"/>
    <property type="project" value="InterPro"/>
</dbReference>
<keyword evidence="3" id="KW-0349">Heme</keyword>
<evidence type="ECO:0008006" key="8">
    <source>
        <dbReference type="Google" id="ProtNLM"/>
    </source>
</evidence>
<sequence>MEKVLNEYGNVVRIAPNELVFVTPKAFHDIYTSHEKMHETFVKTDFHDSIEDGGILWEQDPVKHRRTLKQLAPAFSTRSLRKLEPTIHKYVNLFVEKMKSNGGSAAGVNIVDWTNWLAMNTSADLAFCMDTEELKNEKPGLFLRVLIGFNKFFTVMQVFKRFPLIKPLQYFFLPIGHLRSFAELHHVGKATVDGRIERRGATSHPDFFEQVLPSDAEPPVENSSEYNRIGHVGIELMFAGFQPISDWYYATLVYLLKEPEAYATLVAEIRNALLNYEDIVPEALATLPYLNACLEESLRLFPGNNNGLPRFSPGAIVDGNYIPKGIVHSEDSLDF</sequence>
<keyword evidence="7" id="KW-1185">Reference proteome</keyword>
<name>A0AAN9U9I7_9PEZI</name>
<evidence type="ECO:0000256" key="5">
    <source>
        <dbReference type="ARBA" id="ARBA00023004"/>
    </source>
</evidence>
<dbReference type="EMBL" id="JAJSPL020000035">
    <property type="protein sequence ID" value="KAK7736130.1"/>
    <property type="molecule type" value="Genomic_DNA"/>
</dbReference>
<reference evidence="6 7" key="1">
    <citation type="journal article" date="2023" name="PLoS ONE">
        <title>Cytospora paraplurivora sp. nov. isolated from orchards with fruit tree decline syndrome in Ontario, Canada.</title>
        <authorList>
            <person name="Ilyukhin E."/>
            <person name="Nguyen H.D.T."/>
            <person name="Castle A.J."/>
            <person name="Ellouze W."/>
        </authorList>
    </citation>
    <scope>NUCLEOTIDE SEQUENCE [LARGE SCALE GENOMIC DNA]</scope>
    <source>
        <strain evidence="6 7">FDS-564</strain>
    </source>
</reference>
<dbReference type="AlphaFoldDB" id="A0AAN9U9I7"/>
<dbReference type="InterPro" id="IPR036396">
    <property type="entry name" value="Cyt_P450_sf"/>
</dbReference>
<dbReference type="PANTHER" id="PTHR24305">
    <property type="entry name" value="CYTOCHROME P450"/>
    <property type="match status" value="1"/>
</dbReference>